<dbReference type="SMART" id="SM00850">
    <property type="entry name" value="LytTR"/>
    <property type="match status" value="1"/>
</dbReference>
<feature type="domain" description="HTH LytTR-type" evidence="1">
    <location>
        <begin position="41"/>
        <end position="144"/>
    </location>
</feature>
<dbReference type="Gene3D" id="2.40.50.1020">
    <property type="entry name" value="LytTr DNA-binding domain"/>
    <property type="match status" value="1"/>
</dbReference>
<accession>A0ABX8W4I6</accession>
<dbReference type="PANTHER" id="PTHR37299">
    <property type="entry name" value="TRANSCRIPTIONAL REGULATOR-RELATED"/>
    <property type="match status" value="1"/>
</dbReference>
<protein>
    <submittedName>
        <fullName evidence="2">LytTR family transcriptional regulator</fullName>
    </submittedName>
</protein>
<sequence length="144" mass="17057">MKINCHIDPNLDEEHGELWIKEMTPKINDFLQVMSSSDDVLWCHYQAQIIPVKYQDIYSLDVASRETNIYTENQQFSYHDRLSNMKANLPNYFIEASRSAIFNFNYIDHLELLDNGLIDVVLTNNHRIQISRRNIRNLKERLGI</sequence>
<dbReference type="Proteomes" id="UP000826550">
    <property type="component" value="Chromosome"/>
</dbReference>
<evidence type="ECO:0000313" key="3">
    <source>
        <dbReference type="Proteomes" id="UP000826550"/>
    </source>
</evidence>
<name>A0ABX8W4I6_9LACO</name>
<organism evidence="2 3">
    <name type="scientific">Lactobacillus panisapium</name>
    <dbReference type="NCBI Taxonomy" id="2012495"/>
    <lineage>
        <taxon>Bacteria</taxon>
        <taxon>Bacillati</taxon>
        <taxon>Bacillota</taxon>
        <taxon>Bacilli</taxon>
        <taxon>Lactobacillales</taxon>
        <taxon>Lactobacillaceae</taxon>
        <taxon>Lactobacillus</taxon>
    </lineage>
</organism>
<evidence type="ECO:0000259" key="1">
    <source>
        <dbReference type="PROSITE" id="PS50930"/>
    </source>
</evidence>
<reference evidence="2 3" key="1">
    <citation type="submission" date="2020-01" db="EMBL/GenBank/DDBJ databases">
        <title>Vast differences in strain-level diversity in the gut microbiota of two closely related honey bee species.</title>
        <authorList>
            <person name="Ellegaard K.M."/>
            <person name="Suenami S."/>
            <person name="Miyazaki R."/>
            <person name="Engel P."/>
        </authorList>
    </citation>
    <scope>NUCLEOTIDE SEQUENCE [LARGE SCALE GENOMIC DNA]</scope>
    <source>
        <strain evidence="2 3">ESL0416</strain>
    </source>
</reference>
<dbReference type="RefSeq" id="WP_220220894.1">
    <property type="nucleotide sequence ID" value="NZ_CP048268.1"/>
</dbReference>
<proteinExistence type="predicted"/>
<dbReference type="PROSITE" id="PS50930">
    <property type="entry name" value="HTH_LYTTR"/>
    <property type="match status" value="1"/>
</dbReference>
<dbReference type="PANTHER" id="PTHR37299:SF1">
    <property type="entry name" value="STAGE 0 SPORULATION PROTEIN A HOMOLOG"/>
    <property type="match status" value="1"/>
</dbReference>
<dbReference type="Pfam" id="PF04397">
    <property type="entry name" value="LytTR"/>
    <property type="match status" value="1"/>
</dbReference>
<dbReference type="InterPro" id="IPR046947">
    <property type="entry name" value="LytR-like"/>
</dbReference>
<dbReference type="EMBL" id="CP048268">
    <property type="protein sequence ID" value="QYN52474.1"/>
    <property type="molecule type" value="Genomic_DNA"/>
</dbReference>
<dbReference type="InterPro" id="IPR007492">
    <property type="entry name" value="LytTR_DNA-bd_dom"/>
</dbReference>
<evidence type="ECO:0000313" key="2">
    <source>
        <dbReference type="EMBL" id="QYN52474.1"/>
    </source>
</evidence>
<keyword evidence="3" id="KW-1185">Reference proteome</keyword>
<gene>
    <name evidence="2" type="ORF">GYM71_03255</name>
</gene>